<accession>A0A1I3US79</accession>
<sequence length="214" mass="23159">MHHDDFKFEPVRGLPEALPKGEHILWQGSPAPLRLAKEAWKLNWVLGYFAVLAVWRTGASLAMGHPLTESMAHAVPLLLLGAIAALIVTGMAWVQAKATVYTLTNKRVALRIGAALTMTLNLPYTCIANANLARTKGGHGTIAFDLVKDGARISYLMTWPHVRPWRFNPAQPALRAIPDAAKVAAIFTEAAETRISEPRITQAPMSAGVALAAE</sequence>
<dbReference type="NCBIfam" id="NF040894">
    <property type="entry name" value="puhB_PGC"/>
    <property type="match status" value="1"/>
</dbReference>
<proteinExistence type="predicted"/>
<evidence type="ECO:0000259" key="2">
    <source>
        <dbReference type="Pfam" id="PF03703"/>
    </source>
</evidence>
<feature type="domain" description="YdbS-like PH" evidence="2">
    <location>
        <begin position="97"/>
        <end position="185"/>
    </location>
</feature>
<keyword evidence="1" id="KW-0472">Membrane</keyword>
<evidence type="ECO:0000313" key="4">
    <source>
        <dbReference type="Proteomes" id="UP000199110"/>
    </source>
</evidence>
<dbReference type="OrthoDB" id="7345733at2"/>
<protein>
    <submittedName>
        <fullName evidence="3">PH domain-containing protein</fullName>
    </submittedName>
</protein>
<dbReference type="InterPro" id="IPR054839">
    <property type="entry name" value="puhB_PGC"/>
</dbReference>
<evidence type="ECO:0000256" key="1">
    <source>
        <dbReference type="SAM" id="Phobius"/>
    </source>
</evidence>
<keyword evidence="1" id="KW-0812">Transmembrane</keyword>
<keyword evidence="1" id="KW-1133">Transmembrane helix</keyword>
<dbReference type="InterPro" id="IPR005182">
    <property type="entry name" value="YdbS-like_PH"/>
</dbReference>
<dbReference type="EMBL" id="FORA01000009">
    <property type="protein sequence ID" value="SFJ85599.1"/>
    <property type="molecule type" value="Genomic_DNA"/>
</dbReference>
<gene>
    <name evidence="3" type="ORF">SAMN04488095_3837</name>
</gene>
<dbReference type="AlphaFoldDB" id="A0A1I3US79"/>
<feature type="transmembrane region" description="Helical" evidence="1">
    <location>
        <begin position="42"/>
        <end position="62"/>
    </location>
</feature>
<name>A0A1I3US79_9RHOB</name>
<dbReference type="STRING" id="390807.SAMN04488095_3837"/>
<feature type="transmembrane region" description="Helical" evidence="1">
    <location>
        <begin position="74"/>
        <end position="96"/>
    </location>
</feature>
<organism evidence="3 4">
    <name type="scientific">Jannaschia pohangensis</name>
    <dbReference type="NCBI Taxonomy" id="390807"/>
    <lineage>
        <taxon>Bacteria</taxon>
        <taxon>Pseudomonadati</taxon>
        <taxon>Pseudomonadota</taxon>
        <taxon>Alphaproteobacteria</taxon>
        <taxon>Rhodobacterales</taxon>
        <taxon>Roseobacteraceae</taxon>
        <taxon>Jannaschia</taxon>
    </lineage>
</organism>
<keyword evidence="4" id="KW-1185">Reference proteome</keyword>
<dbReference type="Pfam" id="PF03703">
    <property type="entry name" value="bPH_2"/>
    <property type="match status" value="1"/>
</dbReference>
<reference evidence="3 4" key="1">
    <citation type="submission" date="2016-10" db="EMBL/GenBank/DDBJ databases">
        <authorList>
            <person name="de Groot N.N."/>
        </authorList>
    </citation>
    <scope>NUCLEOTIDE SEQUENCE [LARGE SCALE GENOMIC DNA]</scope>
    <source>
        <strain evidence="3 4">DSM 19073</strain>
    </source>
</reference>
<evidence type="ECO:0000313" key="3">
    <source>
        <dbReference type="EMBL" id="SFJ85599.1"/>
    </source>
</evidence>
<dbReference type="RefSeq" id="WP_092784976.1">
    <property type="nucleotide sequence ID" value="NZ_FORA01000009.1"/>
</dbReference>
<dbReference type="Proteomes" id="UP000199110">
    <property type="component" value="Unassembled WGS sequence"/>
</dbReference>